<proteinExistence type="inferred from homology"/>
<reference evidence="8" key="1">
    <citation type="journal article" date="2019" name="Int. J. Syst. Evol. Microbiol.">
        <title>The Global Catalogue of Microorganisms (GCM) 10K type strain sequencing project: providing services to taxonomists for standard genome sequencing and annotation.</title>
        <authorList>
            <consortium name="The Broad Institute Genomics Platform"/>
            <consortium name="The Broad Institute Genome Sequencing Center for Infectious Disease"/>
            <person name="Wu L."/>
            <person name="Ma J."/>
        </authorList>
    </citation>
    <scope>NUCLEOTIDE SEQUENCE [LARGE SCALE GENOMIC DNA]</scope>
    <source>
        <strain evidence="8">JCM 17111</strain>
    </source>
</reference>
<accession>A0ABP6WRC4</accession>
<evidence type="ECO:0000259" key="5">
    <source>
        <dbReference type="Pfam" id="PF04542"/>
    </source>
</evidence>
<dbReference type="InterPro" id="IPR007627">
    <property type="entry name" value="RNA_pol_sigma70_r2"/>
</dbReference>
<dbReference type="SUPFAM" id="SSF88659">
    <property type="entry name" value="Sigma3 and sigma4 domains of RNA polymerase sigma factors"/>
    <property type="match status" value="1"/>
</dbReference>
<sequence length="201" mass="23509">MTERVLSARESVFLRFKRGDGVAFKFYFDKYYNNIVGFCVQFLHDEDKAKSVAQEAFIKLWLNKEKISKKTGIPAFLYTAAKSNCLNLIRHNKVVSKYRDFKLQEKERQLSQEVLHALNFDSMNLTELKETIDKAIQDLPERCREVFIKRRIENKKNKEIAEELGVSVKAVEANMTRATKELNLKLAHYLSVFFVIVFNNS</sequence>
<dbReference type="Pfam" id="PF04542">
    <property type="entry name" value="Sigma70_r2"/>
    <property type="match status" value="1"/>
</dbReference>
<evidence type="ECO:0000259" key="6">
    <source>
        <dbReference type="Pfam" id="PF08281"/>
    </source>
</evidence>
<protein>
    <submittedName>
        <fullName evidence="7">RNA polymerase sigma-70 factor</fullName>
    </submittedName>
</protein>
<evidence type="ECO:0000256" key="3">
    <source>
        <dbReference type="ARBA" id="ARBA00023082"/>
    </source>
</evidence>
<dbReference type="PANTHER" id="PTHR43133">
    <property type="entry name" value="RNA POLYMERASE ECF-TYPE SIGMA FACTO"/>
    <property type="match status" value="1"/>
</dbReference>
<dbReference type="NCBIfam" id="TIGR02985">
    <property type="entry name" value="Sig70_bacteroi1"/>
    <property type="match status" value="1"/>
</dbReference>
<dbReference type="InterPro" id="IPR014327">
    <property type="entry name" value="RNA_pol_sigma70_bacteroid"/>
</dbReference>
<dbReference type="InterPro" id="IPR013249">
    <property type="entry name" value="RNA_pol_sigma70_r4_t2"/>
</dbReference>
<dbReference type="RefSeq" id="WP_345003971.1">
    <property type="nucleotide sequence ID" value="NZ_BAABCY010000012.1"/>
</dbReference>
<feature type="domain" description="RNA polymerase sigma-70 region 2" evidence="5">
    <location>
        <begin position="28"/>
        <end position="93"/>
    </location>
</feature>
<feature type="domain" description="RNA polymerase sigma factor 70 region 4 type 2" evidence="6">
    <location>
        <begin position="130"/>
        <end position="182"/>
    </location>
</feature>
<dbReference type="Gene3D" id="1.10.1740.10">
    <property type="match status" value="1"/>
</dbReference>
<dbReference type="InterPro" id="IPR036388">
    <property type="entry name" value="WH-like_DNA-bd_sf"/>
</dbReference>
<dbReference type="Gene3D" id="1.10.10.10">
    <property type="entry name" value="Winged helix-like DNA-binding domain superfamily/Winged helix DNA-binding domain"/>
    <property type="match status" value="1"/>
</dbReference>
<keyword evidence="8" id="KW-1185">Reference proteome</keyword>
<keyword evidence="3" id="KW-0731">Sigma factor</keyword>
<comment type="caution">
    <text evidence="7">The sequence shown here is derived from an EMBL/GenBank/DDBJ whole genome shotgun (WGS) entry which is preliminary data.</text>
</comment>
<dbReference type="InterPro" id="IPR039425">
    <property type="entry name" value="RNA_pol_sigma-70-like"/>
</dbReference>
<evidence type="ECO:0000313" key="8">
    <source>
        <dbReference type="Proteomes" id="UP001500954"/>
    </source>
</evidence>
<evidence type="ECO:0000256" key="4">
    <source>
        <dbReference type="ARBA" id="ARBA00023163"/>
    </source>
</evidence>
<dbReference type="EMBL" id="BAABCY010000012">
    <property type="protein sequence ID" value="GAA3555076.1"/>
    <property type="molecule type" value="Genomic_DNA"/>
</dbReference>
<dbReference type="InterPro" id="IPR014284">
    <property type="entry name" value="RNA_pol_sigma-70_dom"/>
</dbReference>
<dbReference type="CDD" id="cd06171">
    <property type="entry name" value="Sigma70_r4"/>
    <property type="match status" value="1"/>
</dbReference>
<organism evidence="7 8">
    <name type="scientific">Snuella lapsa</name>
    <dbReference type="NCBI Taxonomy" id="870481"/>
    <lineage>
        <taxon>Bacteria</taxon>
        <taxon>Pseudomonadati</taxon>
        <taxon>Bacteroidota</taxon>
        <taxon>Flavobacteriia</taxon>
        <taxon>Flavobacteriales</taxon>
        <taxon>Flavobacteriaceae</taxon>
        <taxon>Snuella</taxon>
    </lineage>
</organism>
<dbReference type="PANTHER" id="PTHR43133:SF46">
    <property type="entry name" value="RNA POLYMERASE SIGMA-70 FACTOR ECF SUBFAMILY"/>
    <property type="match status" value="1"/>
</dbReference>
<comment type="similarity">
    <text evidence="1">Belongs to the sigma-70 factor family. ECF subfamily.</text>
</comment>
<name>A0ABP6WRC4_9FLAO</name>
<keyword evidence="4" id="KW-0804">Transcription</keyword>
<dbReference type="Proteomes" id="UP001500954">
    <property type="component" value="Unassembled WGS sequence"/>
</dbReference>
<evidence type="ECO:0000313" key="7">
    <source>
        <dbReference type="EMBL" id="GAA3555076.1"/>
    </source>
</evidence>
<dbReference type="NCBIfam" id="TIGR02937">
    <property type="entry name" value="sigma70-ECF"/>
    <property type="match status" value="1"/>
</dbReference>
<keyword evidence="2" id="KW-0805">Transcription regulation</keyword>
<dbReference type="SUPFAM" id="SSF88946">
    <property type="entry name" value="Sigma2 domain of RNA polymerase sigma factors"/>
    <property type="match status" value="1"/>
</dbReference>
<gene>
    <name evidence="7" type="ORF">GCM10022395_03150</name>
</gene>
<dbReference type="Pfam" id="PF08281">
    <property type="entry name" value="Sigma70_r4_2"/>
    <property type="match status" value="1"/>
</dbReference>
<dbReference type="InterPro" id="IPR013325">
    <property type="entry name" value="RNA_pol_sigma_r2"/>
</dbReference>
<dbReference type="InterPro" id="IPR013324">
    <property type="entry name" value="RNA_pol_sigma_r3/r4-like"/>
</dbReference>
<evidence type="ECO:0000256" key="2">
    <source>
        <dbReference type="ARBA" id="ARBA00023015"/>
    </source>
</evidence>
<evidence type="ECO:0000256" key="1">
    <source>
        <dbReference type="ARBA" id="ARBA00010641"/>
    </source>
</evidence>